<keyword evidence="8" id="KW-1185">Reference proteome</keyword>
<feature type="compositionally biased region" description="Low complexity" evidence="5">
    <location>
        <begin position="922"/>
        <end position="932"/>
    </location>
</feature>
<reference evidence="7 8" key="2">
    <citation type="submission" date="2015-05" db="EMBL/GenBank/DDBJ databases">
        <authorList>
            <person name="Morales-Cruz A."/>
            <person name="Amrine K.C."/>
            <person name="Cantu D."/>
        </authorList>
    </citation>
    <scope>NUCLEOTIDE SEQUENCE [LARGE SCALE GENOMIC DNA]</scope>
    <source>
        <strain evidence="7">UCRPC4</strain>
    </source>
</reference>
<feature type="compositionally biased region" description="Pro residues" evidence="5">
    <location>
        <begin position="803"/>
        <end position="814"/>
    </location>
</feature>
<keyword evidence="3 6" id="KW-1133">Transmembrane helix</keyword>
<name>A0A0G2GI45_PHACM</name>
<protein>
    <submittedName>
        <fullName evidence="7">Putativelike mg2+ transporter family protein</fullName>
    </submittedName>
</protein>
<accession>A0A0G2GI45</accession>
<evidence type="ECO:0000313" key="8">
    <source>
        <dbReference type="Proteomes" id="UP000053317"/>
    </source>
</evidence>
<evidence type="ECO:0000256" key="2">
    <source>
        <dbReference type="ARBA" id="ARBA00022692"/>
    </source>
</evidence>
<dbReference type="GO" id="GO:0005886">
    <property type="term" value="C:plasma membrane"/>
    <property type="evidence" value="ECO:0007669"/>
    <property type="project" value="UniProtKB-SubCell"/>
</dbReference>
<feature type="compositionally biased region" description="Acidic residues" evidence="5">
    <location>
        <begin position="938"/>
        <end position="949"/>
    </location>
</feature>
<proteinExistence type="predicted"/>
<gene>
    <name evidence="7" type="ORF">UCRPC4_g02961</name>
</gene>
<comment type="subcellular location">
    <subcellularLocation>
        <location evidence="1">Cell membrane</location>
        <topology evidence="1">Multi-pass membrane protein</topology>
    </subcellularLocation>
</comment>
<dbReference type="Gene3D" id="1.20.58.340">
    <property type="entry name" value="Magnesium transport protein CorA, transmembrane region"/>
    <property type="match status" value="1"/>
</dbReference>
<feature type="compositionally biased region" description="Polar residues" evidence="5">
    <location>
        <begin position="766"/>
        <end position="799"/>
    </location>
</feature>
<comment type="caution">
    <text evidence="7">The sequence shown here is derived from an EMBL/GenBank/DDBJ whole genome shotgun (WGS) entry which is preliminary data.</text>
</comment>
<dbReference type="OrthoDB" id="194358at2759"/>
<feature type="compositionally biased region" description="Basic and acidic residues" evidence="5">
    <location>
        <begin position="34"/>
        <end position="44"/>
    </location>
</feature>
<feature type="region of interest" description="Disordered" evidence="5">
    <location>
        <begin position="900"/>
        <end position="984"/>
    </location>
</feature>
<sequence length="984" mass="111155">MAELRQESLPYSIPVRTEFNEGIRGRSIQVEEEAIPKDDSKEPYEGTSGSTTTSSSFRASSPPIEWGPKELNQPCPKHGRVGIFQAKPPEKNGPEKRLRAKYVQVLNRQALIEYLKTTRVANDNMLFHIFHVQNARWALEILSKEFDLGKNPAGAEFMKYARYKRQDPGGKPYLVGKSWPLQIDDDTGKRQMYLSFDYLKEYMVTDPFSARPNQGADRMLELQCYDDEGNSAYGYDLAVQRLSVFLQHRSIQYSQTFDVTRHAEGYNEYLDAKTSDLPIHKSKGNADTDAAIIFEESRSHNVHDTLIPARATAEKSWLRLCKNTTHADREVKDDTYFYPKFIRTVLDDIFNHLTRSWETVLDLASEHQTILENKIYDQPADESRARELWANSFQWLRADKLMAQHRNLTKVLKTHADVLTEDVKASAEIKFLSEAPNELERLGKNLESNLVKSTEDLITLLYQSVSIRDSRRSLEFNASMARLSWITFVFLPLTAVASFFGMNTTWVKTGPDIKWYGILASALFGLVFLIWVCIKFIPAKLKRNTIHDRGVYESLFHSLAVENPTLWSRVGPRKNVVPKSRTGKIKWSLIKHWSQPRKTIFRPRSSNEDDSDLDSITRWRTFLIRRWTKQIKVANQNSTGNIEDGSSDNSDTSPSNNVRPTIQSILDTDSAHNSPNVNHIGHASNTLQEPRRSCFGLSSRSRTKIQHGSSPVNYSLSPHGETIIVSEEERADYIAKCGQHGKPWNWSGNRKTGSSRDVGRTHKTIKASSKAQANPSFGHSANRSPPTSAAALTSGLNIISSPSPKPLPPAPPTTPNNVLHSSSSGSEPSLLPFNSATAATTTVSTKPTPQSQMLHHTNGIASKDILGLADFLSQSHLYPDQEDEENADVVVVRDQQAHGTFHHNHDVQRDQEEVEERGHDLSPSSISVSVSPAQRYDADDERDEDQGFDPEDHPDYHSEVQSENQDQVAHPDMYYEPGRTDYII</sequence>
<dbReference type="PANTHER" id="PTHR46494">
    <property type="entry name" value="CORA FAMILY METAL ION TRANSPORTER (EUROFUNG)"/>
    <property type="match status" value="1"/>
</dbReference>
<evidence type="ECO:0000256" key="3">
    <source>
        <dbReference type="ARBA" id="ARBA00022989"/>
    </source>
</evidence>
<evidence type="ECO:0000256" key="6">
    <source>
        <dbReference type="SAM" id="Phobius"/>
    </source>
</evidence>
<dbReference type="SUPFAM" id="SSF144083">
    <property type="entry name" value="Magnesium transport protein CorA, transmembrane region"/>
    <property type="match status" value="1"/>
</dbReference>
<feature type="compositionally biased region" description="Basic and acidic residues" evidence="5">
    <location>
        <begin position="903"/>
        <end position="920"/>
    </location>
</feature>
<feature type="compositionally biased region" description="Low complexity" evidence="5">
    <location>
        <begin position="647"/>
        <end position="657"/>
    </location>
</feature>
<evidence type="ECO:0000256" key="1">
    <source>
        <dbReference type="ARBA" id="ARBA00004651"/>
    </source>
</evidence>
<dbReference type="EMBL" id="LCWF01000069">
    <property type="protein sequence ID" value="KKY23233.1"/>
    <property type="molecule type" value="Genomic_DNA"/>
</dbReference>
<dbReference type="AlphaFoldDB" id="A0A0G2GI45"/>
<dbReference type="Proteomes" id="UP000053317">
    <property type="component" value="Unassembled WGS sequence"/>
</dbReference>
<feature type="region of interest" description="Disordered" evidence="5">
    <location>
        <begin position="739"/>
        <end position="833"/>
    </location>
</feature>
<feature type="compositionally biased region" description="Low complexity" evidence="5">
    <location>
        <begin position="821"/>
        <end position="833"/>
    </location>
</feature>
<evidence type="ECO:0000313" key="7">
    <source>
        <dbReference type="EMBL" id="KKY23233.1"/>
    </source>
</evidence>
<feature type="compositionally biased region" description="Polar residues" evidence="5">
    <location>
        <begin position="658"/>
        <end position="688"/>
    </location>
</feature>
<dbReference type="GO" id="GO:0050897">
    <property type="term" value="F:cobalt ion binding"/>
    <property type="evidence" value="ECO:0007669"/>
    <property type="project" value="TreeGrafter"/>
</dbReference>
<keyword evidence="2 6" id="KW-0812">Transmembrane</keyword>
<reference evidence="7 8" key="1">
    <citation type="submission" date="2015-05" db="EMBL/GenBank/DDBJ databases">
        <title>Distinctive expansion of gene families associated with plant cell wall degradation and secondary metabolism in the genomes of grapevine trunk pathogens.</title>
        <authorList>
            <person name="Lawrence D.P."/>
            <person name="Travadon R."/>
            <person name="Rolshausen P.E."/>
            <person name="Baumgartner K."/>
        </authorList>
    </citation>
    <scope>NUCLEOTIDE SEQUENCE [LARGE SCALE GENOMIC DNA]</scope>
    <source>
        <strain evidence="7">UCRPC4</strain>
    </source>
</reference>
<dbReference type="PANTHER" id="PTHR46494:SF1">
    <property type="entry name" value="CORA FAMILY METAL ION TRANSPORTER (EUROFUNG)"/>
    <property type="match status" value="1"/>
</dbReference>
<keyword evidence="4 6" id="KW-0472">Membrane</keyword>
<evidence type="ECO:0000256" key="4">
    <source>
        <dbReference type="ARBA" id="ARBA00023136"/>
    </source>
</evidence>
<feature type="compositionally biased region" description="Basic and acidic residues" evidence="5">
    <location>
        <begin position="950"/>
        <end position="960"/>
    </location>
</feature>
<feature type="transmembrane region" description="Helical" evidence="6">
    <location>
        <begin position="480"/>
        <end position="501"/>
    </location>
</feature>
<feature type="region of interest" description="Disordered" evidence="5">
    <location>
        <begin position="637"/>
        <end position="689"/>
    </location>
</feature>
<dbReference type="InterPro" id="IPR002523">
    <property type="entry name" value="MgTranspt_CorA/ZnTranspt_ZntB"/>
</dbReference>
<evidence type="ECO:0000256" key="5">
    <source>
        <dbReference type="SAM" id="MobiDB-lite"/>
    </source>
</evidence>
<feature type="region of interest" description="Disordered" evidence="5">
    <location>
        <begin position="22"/>
        <end position="71"/>
    </location>
</feature>
<dbReference type="GO" id="GO:0015087">
    <property type="term" value="F:cobalt ion transmembrane transporter activity"/>
    <property type="evidence" value="ECO:0007669"/>
    <property type="project" value="TreeGrafter"/>
</dbReference>
<dbReference type="Pfam" id="PF01544">
    <property type="entry name" value="CorA"/>
    <property type="match status" value="1"/>
</dbReference>
<dbReference type="GO" id="GO:0015095">
    <property type="term" value="F:magnesium ion transmembrane transporter activity"/>
    <property type="evidence" value="ECO:0007669"/>
    <property type="project" value="TreeGrafter"/>
</dbReference>
<feature type="compositionally biased region" description="Low complexity" evidence="5">
    <location>
        <begin position="46"/>
        <end position="56"/>
    </location>
</feature>
<feature type="transmembrane region" description="Helical" evidence="6">
    <location>
        <begin position="513"/>
        <end position="534"/>
    </location>
</feature>
<dbReference type="InterPro" id="IPR045863">
    <property type="entry name" value="CorA_TM1_TM2"/>
</dbReference>
<organism evidence="7 8">
    <name type="scientific">Phaeomoniella chlamydospora</name>
    <name type="common">Phaeoacremonium chlamydosporum</name>
    <dbReference type="NCBI Taxonomy" id="158046"/>
    <lineage>
        <taxon>Eukaryota</taxon>
        <taxon>Fungi</taxon>
        <taxon>Dikarya</taxon>
        <taxon>Ascomycota</taxon>
        <taxon>Pezizomycotina</taxon>
        <taxon>Eurotiomycetes</taxon>
        <taxon>Chaetothyriomycetidae</taxon>
        <taxon>Phaeomoniellales</taxon>
        <taxon>Phaeomoniellaceae</taxon>
        <taxon>Phaeomoniella</taxon>
    </lineage>
</organism>
<dbReference type="GO" id="GO:0000287">
    <property type="term" value="F:magnesium ion binding"/>
    <property type="evidence" value="ECO:0007669"/>
    <property type="project" value="TreeGrafter"/>
</dbReference>